<dbReference type="AlphaFoldDB" id="A0A6H5H5W1"/>
<accession>A0A6H5H5W1</accession>
<name>A0A6H5H5W1_9HEMI</name>
<dbReference type="Proteomes" id="UP000479000">
    <property type="component" value="Unassembled WGS sequence"/>
</dbReference>
<proteinExistence type="predicted"/>
<feature type="region of interest" description="Disordered" evidence="1">
    <location>
        <begin position="162"/>
        <end position="181"/>
    </location>
</feature>
<evidence type="ECO:0000256" key="1">
    <source>
        <dbReference type="SAM" id="MobiDB-lite"/>
    </source>
</evidence>
<feature type="non-terminal residue" evidence="2">
    <location>
        <position position="316"/>
    </location>
</feature>
<dbReference type="EMBL" id="CADCXU010025627">
    <property type="protein sequence ID" value="CAB0012725.1"/>
    <property type="molecule type" value="Genomic_DNA"/>
</dbReference>
<evidence type="ECO:0000313" key="2">
    <source>
        <dbReference type="EMBL" id="CAB0012725.1"/>
    </source>
</evidence>
<evidence type="ECO:0000313" key="3">
    <source>
        <dbReference type="Proteomes" id="UP000479000"/>
    </source>
</evidence>
<gene>
    <name evidence="2" type="ORF">NTEN_LOCUS17424</name>
</gene>
<protein>
    <submittedName>
        <fullName evidence="2">Uncharacterized protein</fullName>
    </submittedName>
</protein>
<keyword evidence="3" id="KW-1185">Reference proteome</keyword>
<reference evidence="2 3" key="1">
    <citation type="submission" date="2020-02" db="EMBL/GenBank/DDBJ databases">
        <authorList>
            <person name="Ferguson B K."/>
        </authorList>
    </citation>
    <scope>NUCLEOTIDE SEQUENCE [LARGE SCALE GENOMIC DNA]</scope>
</reference>
<organism evidence="2 3">
    <name type="scientific">Nesidiocoris tenuis</name>
    <dbReference type="NCBI Taxonomy" id="355587"/>
    <lineage>
        <taxon>Eukaryota</taxon>
        <taxon>Metazoa</taxon>
        <taxon>Ecdysozoa</taxon>
        <taxon>Arthropoda</taxon>
        <taxon>Hexapoda</taxon>
        <taxon>Insecta</taxon>
        <taxon>Pterygota</taxon>
        <taxon>Neoptera</taxon>
        <taxon>Paraneoptera</taxon>
        <taxon>Hemiptera</taxon>
        <taxon>Heteroptera</taxon>
        <taxon>Panheteroptera</taxon>
        <taxon>Cimicomorpha</taxon>
        <taxon>Miridae</taxon>
        <taxon>Dicyphina</taxon>
        <taxon>Nesidiocoris</taxon>
    </lineage>
</organism>
<sequence>MITSMQKHCTITMLFSEFEYLIPMRRYGGYLNGFHRNRPAANEMLILPREGLFDKSPAPLPVVVRRVRQMTTEKLRKVRQETLHHHADWSAEEDGRGRKLLFRCRPPPGGRSPSPRMKGTVAPDFQIIEVISQNYGSIKVKSQTPSTVSRKYCEVLRTADRESATPVGNQSYDRPAPGRRNGRAVHIRPFPLVGPPGTPAGFTEVSSSAGIEQMKDEILLRIRRKKASIISEMTRLSVKVQDEAISLSQHDNLILTNLNHFLNKCLCVRESVSCLWPFTKMPIARSNLNLFSNYSNWNVLLGKTYHPDRLEFELVT</sequence>